<name>A0A147E5D8_9MICO</name>
<dbReference type="PANTHER" id="PTHR43448:SF7">
    <property type="entry name" value="4-HYDROXYBENZOATE SOLANESYLTRANSFERASE"/>
    <property type="match status" value="1"/>
</dbReference>
<keyword evidence="6 14" id="KW-0812">Transmembrane</keyword>
<dbReference type="AlphaFoldDB" id="A0A147E5D8"/>
<keyword evidence="7 14" id="KW-1133">Transmembrane helix</keyword>
<dbReference type="NCBIfam" id="NF003349">
    <property type="entry name" value="PRK04375.1-2"/>
    <property type="match status" value="1"/>
</dbReference>
<evidence type="ECO:0000313" key="16">
    <source>
        <dbReference type="Proteomes" id="UP000274841"/>
    </source>
</evidence>
<evidence type="ECO:0000256" key="10">
    <source>
        <dbReference type="ARBA" id="ARBA00030253"/>
    </source>
</evidence>
<evidence type="ECO:0000256" key="14">
    <source>
        <dbReference type="HAMAP-Rule" id="MF_00154"/>
    </source>
</evidence>
<sequence length="291" mass="31417">MLRTVRAYLELTKPRILELLLVTTIPVMVFAADGRPDIALLGAVLVGGALSAGSAGAFNMYFERESDAVMERTARRPLVTGVVSARAGLIFATVLGISSVGWMLTFVGPLPAALSTAGLVLYVVFYTLLLKRRTEQNIVWGGVAGCMPVLVGWTAVRGALEWPAVILFLVVFFWTPAHYWPLSIRYRDDYRRAGVPMLGATRPPSFVAIRVIGFAVVTVVCSLILPFVAEVSLLYWTVALGAGAGFVVSASLMRSRARRGGELRPMLVFRASIVYLAALFLAVGVDPLLTP</sequence>
<keyword evidence="8 14" id="KW-0350">Heme biosynthesis</keyword>
<evidence type="ECO:0000256" key="2">
    <source>
        <dbReference type="ARBA" id="ARBA00004919"/>
    </source>
</evidence>
<reference evidence="15 16" key="1">
    <citation type="submission" date="2018-08" db="EMBL/GenBank/DDBJ databases">
        <title>Microbacterium oxydans strain HG3.</title>
        <authorList>
            <person name="ORTET P."/>
        </authorList>
    </citation>
    <scope>NUCLEOTIDE SEQUENCE [LARGE SCALE GENOMIC DNA]</scope>
    <source>
        <strain evidence="15 16">HG3</strain>
    </source>
</reference>
<dbReference type="InterPro" id="IPR044878">
    <property type="entry name" value="UbiA_sf"/>
</dbReference>
<evidence type="ECO:0000256" key="7">
    <source>
        <dbReference type="ARBA" id="ARBA00022989"/>
    </source>
</evidence>
<evidence type="ECO:0000256" key="4">
    <source>
        <dbReference type="ARBA" id="ARBA00022475"/>
    </source>
</evidence>
<gene>
    <name evidence="15" type="primary">ctaB_2</name>
    <name evidence="14" type="synonym">ctaB</name>
    <name evidence="15" type="ORF">CVS54_03155</name>
</gene>
<feature type="transmembrane region" description="Helical" evidence="14">
    <location>
        <begin position="267"/>
        <end position="285"/>
    </location>
</feature>
<evidence type="ECO:0000256" key="12">
    <source>
        <dbReference type="ARBA" id="ARBA00042475"/>
    </source>
</evidence>
<feature type="transmembrane region" description="Helical" evidence="14">
    <location>
        <begin position="38"/>
        <end position="62"/>
    </location>
</feature>
<dbReference type="PANTHER" id="PTHR43448">
    <property type="entry name" value="PROTOHEME IX FARNESYLTRANSFERASE, MITOCHONDRIAL"/>
    <property type="match status" value="1"/>
</dbReference>
<evidence type="ECO:0000313" key="15">
    <source>
        <dbReference type="EMBL" id="AZS41795.1"/>
    </source>
</evidence>
<evidence type="ECO:0000256" key="6">
    <source>
        <dbReference type="ARBA" id="ARBA00022692"/>
    </source>
</evidence>
<dbReference type="Gene3D" id="1.10.357.140">
    <property type="entry name" value="UbiA prenyltransferase"/>
    <property type="match status" value="1"/>
</dbReference>
<comment type="function">
    <text evidence="14">Converts heme B (protoheme IX) to heme O by substitution of the vinyl group on carbon 2 of heme B porphyrin ring with a hydroxyethyl farnesyl side group.</text>
</comment>
<keyword evidence="4 14" id="KW-1003">Cell membrane</keyword>
<protein>
    <recommendedName>
        <fullName evidence="11 14">Protoheme IX farnesyltransferase</fullName>
        <ecNumber evidence="3 14">2.5.1.141</ecNumber>
    </recommendedName>
    <alternativeName>
        <fullName evidence="12 14">Heme B farnesyltransferase</fullName>
    </alternativeName>
    <alternativeName>
        <fullName evidence="10 14">Heme O synthase</fullName>
    </alternativeName>
</protein>
<feature type="transmembrane region" description="Helical" evidence="14">
    <location>
        <begin position="234"/>
        <end position="255"/>
    </location>
</feature>
<dbReference type="KEGG" id="moy:CVS54_03155"/>
<evidence type="ECO:0000256" key="1">
    <source>
        <dbReference type="ARBA" id="ARBA00004651"/>
    </source>
</evidence>
<dbReference type="EC" id="2.5.1.141" evidence="3 14"/>
<dbReference type="Proteomes" id="UP000274841">
    <property type="component" value="Chromosome"/>
</dbReference>
<dbReference type="InterPro" id="IPR000537">
    <property type="entry name" value="UbiA_prenyltransferase"/>
</dbReference>
<evidence type="ECO:0000256" key="9">
    <source>
        <dbReference type="ARBA" id="ARBA00023136"/>
    </source>
</evidence>
<keyword evidence="5 14" id="KW-0808">Transferase</keyword>
<evidence type="ECO:0000256" key="13">
    <source>
        <dbReference type="ARBA" id="ARBA00047690"/>
    </source>
</evidence>
<evidence type="ECO:0000256" key="3">
    <source>
        <dbReference type="ARBA" id="ARBA00012292"/>
    </source>
</evidence>
<comment type="catalytic activity">
    <reaction evidence="13 14">
        <text>heme b + (2E,6E)-farnesyl diphosphate + H2O = Fe(II)-heme o + diphosphate</text>
        <dbReference type="Rhea" id="RHEA:28070"/>
        <dbReference type="ChEBI" id="CHEBI:15377"/>
        <dbReference type="ChEBI" id="CHEBI:33019"/>
        <dbReference type="ChEBI" id="CHEBI:60344"/>
        <dbReference type="ChEBI" id="CHEBI:60530"/>
        <dbReference type="ChEBI" id="CHEBI:175763"/>
        <dbReference type="EC" id="2.5.1.141"/>
    </reaction>
</comment>
<keyword evidence="9 14" id="KW-0472">Membrane</keyword>
<dbReference type="RefSeq" id="WP_046747708.1">
    <property type="nucleotide sequence ID" value="NZ_CP031422.1"/>
</dbReference>
<accession>A0A147E5D8</accession>
<dbReference type="GO" id="GO:0008495">
    <property type="term" value="F:protoheme IX farnesyltransferase activity"/>
    <property type="evidence" value="ECO:0007669"/>
    <property type="project" value="UniProtKB-UniRule"/>
</dbReference>
<feature type="transmembrane region" description="Helical" evidence="14">
    <location>
        <begin position="110"/>
        <end position="130"/>
    </location>
</feature>
<evidence type="ECO:0000256" key="11">
    <source>
        <dbReference type="ARBA" id="ARBA00040810"/>
    </source>
</evidence>
<proteinExistence type="inferred from homology"/>
<dbReference type="GO" id="GO:0048034">
    <property type="term" value="P:heme O biosynthetic process"/>
    <property type="evidence" value="ECO:0007669"/>
    <property type="project" value="UniProtKB-UniRule"/>
</dbReference>
<dbReference type="HAMAP" id="MF_00154">
    <property type="entry name" value="CyoE_CtaB"/>
    <property type="match status" value="1"/>
</dbReference>
<feature type="transmembrane region" description="Helical" evidence="14">
    <location>
        <begin position="83"/>
        <end position="104"/>
    </location>
</feature>
<dbReference type="InterPro" id="IPR006369">
    <property type="entry name" value="Protohaem_IX_farnesylTrfase"/>
</dbReference>
<comment type="miscellaneous">
    <text evidence="14">Carbon 2 of the heme B porphyrin ring is defined according to the Fischer nomenclature.</text>
</comment>
<feature type="transmembrane region" description="Helical" evidence="14">
    <location>
        <begin position="16"/>
        <end position="32"/>
    </location>
</feature>
<dbReference type="NCBIfam" id="TIGR01473">
    <property type="entry name" value="cyoE_ctaB"/>
    <property type="match status" value="1"/>
</dbReference>
<dbReference type="GO" id="GO:0005886">
    <property type="term" value="C:plasma membrane"/>
    <property type="evidence" value="ECO:0007669"/>
    <property type="project" value="UniProtKB-SubCell"/>
</dbReference>
<comment type="similarity">
    <text evidence="14">Belongs to the UbiA prenyltransferase family. Protoheme IX farnesyltransferase subfamily.</text>
</comment>
<evidence type="ECO:0000256" key="5">
    <source>
        <dbReference type="ARBA" id="ARBA00022679"/>
    </source>
</evidence>
<evidence type="ECO:0000256" key="8">
    <source>
        <dbReference type="ARBA" id="ARBA00023133"/>
    </source>
</evidence>
<dbReference type="CDD" id="cd13957">
    <property type="entry name" value="PT_UbiA_Cox10"/>
    <property type="match status" value="1"/>
</dbReference>
<dbReference type="Pfam" id="PF01040">
    <property type="entry name" value="UbiA"/>
    <property type="match status" value="1"/>
</dbReference>
<feature type="transmembrane region" description="Helical" evidence="14">
    <location>
        <begin position="162"/>
        <end position="182"/>
    </location>
</feature>
<feature type="transmembrane region" description="Helical" evidence="14">
    <location>
        <begin position="207"/>
        <end position="228"/>
    </location>
</feature>
<comment type="pathway">
    <text evidence="2 14">Porphyrin-containing compound metabolism; heme O biosynthesis; heme O from protoheme: step 1/1.</text>
</comment>
<dbReference type="UniPathway" id="UPA00834">
    <property type="reaction ID" value="UER00712"/>
</dbReference>
<dbReference type="EMBL" id="CP031422">
    <property type="protein sequence ID" value="AZS41795.1"/>
    <property type="molecule type" value="Genomic_DNA"/>
</dbReference>
<feature type="transmembrane region" description="Helical" evidence="14">
    <location>
        <begin position="137"/>
        <end position="156"/>
    </location>
</feature>
<organism evidence="15 16">
    <name type="scientific">Microbacterium oxydans</name>
    <dbReference type="NCBI Taxonomy" id="82380"/>
    <lineage>
        <taxon>Bacteria</taxon>
        <taxon>Bacillati</taxon>
        <taxon>Actinomycetota</taxon>
        <taxon>Actinomycetes</taxon>
        <taxon>Micrococcales</taxon>
        <taxon>Microbacteriaceae</taxon>
        <taxon>Microbacterium</taxon>
    </lineage>
</organism>
<comment type="subcellular location">
    <subcellularLocation>
        <location evidence="1 14">Cell membrane</location>
        <topology evidence="1 14">Multi-pass membrane protein</topology>
    </subcellularLocation>
</comment>